<dbReference type="InterPro" id="IPR021055">
    <property type="entry name" value="T4BSS_IcmL/DotI"/>
</dbReference>
<dbReference type="STRING" id="295108.HT99x_01760"/>
<name>A0A0Q9YW85_9GAMM</name>
<dbReference type="OrthoDB" id="6367129at2"/>
<reference evidence="4" key="2">
    <citation type="journal article" date="2016" name="Genome Announc.">
        <title>Draft Genome Sequences of Two Novel Amoeba-Resistant Intranuclear Bacteria, 'Candidatus Berkiella cookevillensis' and 'Candidatus Berkiella aquae'.</title>
        <authorList>
            <person name="Mehari Y.T."/>
            <person name="Arivett B.A."/>
            <person name="Farone A.L."/>
            <person name="Gunderson J.H."/>
            <person name="Farone M.B."/>
        </authorList>
    </citation>
    <scope>NUCLEOTIDE SEQUENCE</scope>
    <source>
        <strain evidence="4">HT99</strain>
    </source>
</reference>
<reference evidence="4" key="3">
    <citation type="submission" date="2021-06" db="EMBL/GenBank/DDBJ databases">
        <title>Genomic Description and Analysis of Intracellular Bacteria, Candidatus Berkiella cookevillensis and Candidatus Berkiella aquae.</title>
        <authorList>
            <person name="Kidane D.T."/>
            <person name="Mehari Y.T."/>
            <person name="Rice F.C."/>
            <person name="Arivett B.A."/>
            <person name="Farone A.L."/>
            <person name="Berk S.G."/>
            <person name="Farone M.B."/>
        </authorList>
    </citation>
    <scope>NUCLEOTIDE SEQUENCE</scope>
    <source>
        <strain evidence="4">HT99</strain>
    </source>
</reference>
<evidence type="ECO:0000313" key="5">
    <source>
        <dbReference type="Proteomes" id="UP000051497"/>
    </source>
</evidence>
<evidence type="ECO:0000256" key="1">
    <source>
        <dbReference type="SAM" id="MobiDB-lite"/>
    </source>
</evidence>
<dbReference type="EMBL" id="LKAJ02000001">
    <property type="protein sequence ID" value="MCS5711129.1"/>
    <property type="molecule type" value="Genomic_DNA"/>
</dbReference>
<protein>
    <submittedName>
        <fullName evidence="4">DotI/IcmL/TraM family protein</fullName>
    </submittedName>
    <submittedName>
        <fullName evidence="3">Macrophage killing protein with similarity to conjugation protein</fullName>
    </submittedName>
</protein>
<dbReference type="Proteomes" id="UP000051497">
    <property type="component" value="Unassembled WGS sequence"/>
</dbReference>
<feature type="compositionally biased region" description="Pro residues" evidence="1">
    <location>
        <begin position="11"/>
        <end position="21"/>
    </location>
</feature>
<evidence type="ECO:0000256" key="2">
    <source>
        <dbReference type="SAM" id="Phobius"/>
    </source>
</evidence>
<accession>A0A0Q9YW85</accession>
<keyword evidence="5" id="KW-1185">Reference proteome</keyword>
<proteinExistence type="predicted"/>
<dbReference type="CDD" id="cd16385">
    <property type="entry name" value="IcmL"/>
    <property type="match status" value="1"/>
</dbReference>
<comment type="caution">
    <text evidence="3">The sequence shown here is derived from an EMBL/GenBank/DDBJ whole genome shotgun (WGS) entry which is preliminary data.</text>
</comment>
<feature type="transmembrane region" description="Helical" evidence="2">
    <location>
        <begin position="41"/>
        <end position="62"/>
    </location>
</feature>
<keyword evidence="2" id="KW-1133">Transmembrane helix</keyword>
<dbReference type="Pfam" id="PF11393">
    <property type="entry name" value="T4BSS_DotI_IcmL"/>
    <property type="match status" value="1"/>
</dbReference>
<dbReference type="RefSeq" id="WP_083482875.1">
    <property type="nucleotide sequence ID" value="NZ_LKAJ02000001.1"/>
</dbReference>
<organism evidence="3">
    <name type="scientific">Candidatus Berkiella aquae</name>
    <dbReference type="NCBI Taxonomy" id="295108"/>
    <lineage>
        <taxon>Bacteria</taxon>
        <taxon>Pseudomonadati</taxon>
        <taxon>Pseudomonadota</taxon>
        <taxon>Gammaproteobacteria</taxon>
        <taxon>Candidatus Berkiellales</taxon>
        <taxon>Candidatus Berkiellaceae</taxon>
        <taxon>Candidatus Berkiella</taxon>
    </lineage>
</organism>
<keyword evidence="2" id="KW-0472">Membrane</keyword>
<gene>
    <name evidence="4" type="ORF">HT99x_006770</name>
    <name evidence="3" type="ORF">HT99x_01760</name>
</gene>
<dbReference type="AlphaFoldDB" id="A0A0Q9YW85"/>
<feature type="region of interest" description="Disordered" evidence="1">
    <location>
        <begin position="1"/>
        <end position="21"/>
    </location>
</feature>
<reference evidence="3" key="1">
    <citation type="submission" date="2015-09" db="EMBL/GenBank/DDBJ databases">
        <title>Draft Genome Sequences of Two Novel Amoeba-resistant Intranuclear Bacteria, Candidatus Berkiella cookevillensis and Candidatus Berkiella aquae.</title>
        <authorList>
            <person name="Mehari Y.T."/>
            <person name="Arivett B.A."/>
            <person name="Farone A.L."/>
            <person name="Gunderson J.H."/>
            <person name="Farone M.B."/>
        </authorList>
    </citation>
    <scope>NUCLEOTIDE SEQUENCE [LARGE SCALE GENOMIC DNA]</scope>
    <source>
        <strain evidence="3">HT99</strain>
    </source>
</reference>
<evidence type="ECO:0000313" key="3">
    <source>
        <dbReference type="EMBL" id="KRG21204.1"/>
    </source>
</evidence>
<evidence type="ECO:0000313" key="4">
    <source>
        <dbReference type="EMBL" id="MCS5711129.1"/>
    </source>
</evidence>
<dbReference type="EMBL" id="LKAJ01000006">
    <property type="protein sequence ID" value="KRG21204.1"/>
    <property type="molecule type" value="Genomic_DNA"/>
</dbReference>
<keyword evidence="2" id="KW-0812">Transmembrane</keyword>
<sequence length="235" mass="25974">MTSASDSGNKPIPPGPKSPLPSHPIKHNIIFSRKMLHGSSFYSFLLYASLGLISTILVLFTWDFYDRTHHPIPPSFAVSADDQLIRLRTLSQPNLTTEALLRWAATAATTIYTFDFYNYNEVLKDARVFFTKAGYENFRSAITAAGIINTIVRKRLVVSAVITDTPVVLKEGQIATGNYAWQVQFPMLLTYQSASEQLKSKIIITMLVSRVPTAESVNGVGIASFIVTESGPARK</sequence>